<dbReference type="AlphaFoldDB" id="A0A9D2CN92"/>
<dbReference type="EMBL" id="DXCM01000093">
    <property type="protein sequence ID" value="HIY93779.1"/>
    <property type="molecule type" value="Genomic_DNA"/>
</dbReference>
<dbReference type="SUPFAM" id="SSF51735">
    <property type="entry name" value="NAD(P)-binding Rossmann-fold domains"/>
    <property type="match status" value="1"/>
</dbReference>
<reference evidence="2" key="2">
    <citation type="submission" date="2021-04" db="EMBL/GenBank/DDBJ databases">
        <authorList>
            <person name="Gilroy R."/>
        </authorList>
    </citation>
    <scope>NUCLEOTIDE SEQUENCE</scope>
    <source>
        <strain evidence="2">3204</strain>
    </source>
</reference>
<evidence type="ECO:0000259" key="1">
    <source>
        <dbReference type="Pfam" id="PF13460"/>
    </source>
</evidence>
<evidence type="ECO:0000313" key="3">
    <source>
        <dbReference type="Proteomes" id="UP000824013"/>
    </source>
</evidence>
<protein>
    <submittedName>
        <fullName evidence="2">SDR family oxidoreductase</fullName>
    </submittedName>
</protein>
<dbReference type="InterPro" id="IPR036291">
    <property type="entry name" value="NAD(P)-bd_dom_sf"/>
</dbReference>
<dbReference type="CDD" id="cd05269">
    <property type="entry name" value="TMR_SDR_a"/>
    <property type="match status" value="1"/>
</dbReference>
<proteinExistence type="predicted"/>
<dbReference type="InterPro" id="IPR052718">
    <property type="entry name" value="NmrA-type_oxidoreductase"/>
</dbReference>
<dbReference type="PANTHER" id="PTHR47129">
    <property type="entry name" value="QUINONE OXIDOREDUCTASE 2"/>
    <property type="match status" value="1"/>
</dbReference>
<name>A0A9D2CN92_9LACO</name>
<dbReference type="InterPro" id="IPR016040">
    <property type="entry name" value="NAD(P)-bd_dom"/>
</dbReference>
<dbReference type="PANTHER" id="PTHR47129:SF1">
    <property type="entry name" value="NMRA-LIKE DOMAIN-CONTAINING PROTEIN"/>
    <property type="match status" value="1"/>
</dbReference>
<dbReference type="Proteomes" id="UP000824013">
    <property type="component" value="Unassembled WGS sequence"/>
</dbReference>
<evidence type="ECO:0000313" key="2">
    <source>
        <dbReference type="EMBL" id="HIY93779.1"/>
    </source>
</evidence>
<dbReference type="Gene3D" id="3.40.50.720">
    <property type="entry name" value="NAD(P)-binding Rossmann-like Domain"/>
    <property type="match status" value="1"/>
</dbReference>
<sequence length="282" mass="30526">MTTYGVTGATGHFGRNAINELAKLVPATSIVALARNTEKAKQIVPSGVEVRPGDYTDVDQLEKSLKGIDRLLFVSSQPGGSVDRLTQHENVVKAAQKAEVGYIAYTSFPQAEDSTAALASDHQATEKLILETGIKHSFLRNNWYLENEAASIKSAINNKPFIYAAGDGKVGWALESEYSEAAAKVLASNDTKDVYEFAGPSRTYQDLATAIKSDFDVKSLSIEDYKDLLQKSGMDEGTIGVVLAIQDLIRQGNLAEKSDDLQNVLGRELTPLDKALEIVGEK</sequence>
<reference evidence="2" key="1">
    <citation type="journal article" date="2021" name="PeerJ">
        <title>Extensive microbial diversity within the chicken gut microbiome revealed by metagenomics and culture.</title>
        <authorList>
            <person name="Gilroy R."/>
            <person name="Ravi A."/>
            <person name="Getino M."/>
            <person name="Pursley I."/>
            <person name="Horton D.L."/>
            <person name="Alikhan N.F."/>
            <person name="Baker D."/>
            <person name="Gharbi K."/>
            <person name="Hall N."/>
            <person name="Watson M."/>
            <person name="Adriaenssens E.M."/>
            <person name="Foster-Nyarko E."/>
            <person name="Jarju S."/>
            <person name="Secka A."/>
            <person name="Antonio M."/>
            <person name="Oren A."/>
            <person name="Chaudhuri R.R."/>
            <person name="La Ragione R."/>
            <person name="Hildebrand F."/>
            <person name="Pallen M.J."/>
        </authorList>
    </citation>
    <scope>NUCLEOTIDE SEQUENCE</scope>
    <source>
        <strain evidence="2">3204</strain>
    </source>
</reference>
<accession>A0A9D2CN92</accession>
<dbReference type="Pfam" id="PF13460">
    <property type="entry name" value="NAD_binding_10"/>
    <property type="match status" value="1"/>
</dbReference>
<comment type="caution">
    <text evidence="2">The sequence shown here is derived from an EMBL/GenBank/DDBJ whole genome shotgun (WGS) entry which is preliminary data.</text>
</comment>
<gene>
    <name evidence="2" type="ORF">H9820_12665</name>
</gene>
<organism evidence="2 3">
    <name type="scientific">Candidatus Companilactobacillus pullicola</name>
    <dbReference type="NCBI Taxonomy" id="2838523"/>
    <lineage>
        <taxon>Bacteria</taxon>
        <taxon>Bacillati</taxon>
        <taxon>Bacillota</taxon>
        <taxon>Bacilli</taxon>
        <taxon>Lactobacillales</taxon>
        <taxon>Lactobacillaceae</taxon>
        <taxon>Companilactobacillus</taxon>
    </lineage>
</organism>
<feature type="domain" description="NAD(P)-binding" evidence="1">
    <location>
        <begin position="8"/>
        <end position="159"/>
    </location>
</feature>
<dbReference type="Gene3D" id="3.90.25.10">
    <property type="entry name" value="UDP-galactose 4-epimerase, domain 1"/>
    <property type="match status" value="1"/>
</dbReference>